<keyword evidence="3" id="KW-1185">Reference proteome</keyword>
<protein>
    <submittedName>
        <fullName evidence="2">Uncharacterized protein</fullName>
    </submittedName>
</protein>
<organism evidence="2 3">
    <name type="scientific">Streptomyces prasinosporus</name>
    <dbReference type="NCBI Taxonomy" id="68256"/>
    <lineage>
        <taxon>Bacteria</taxon>
        <taxon>Bacillati</taxon>
        <taxon>Actinomycetota</taxon>
        <taxon>Actinomycetes</taxon>
        <taxon>Kitasatosporales</taxon>
        <taxon>Streptomycetaceae</taxon>
        <taxon>Streptomyces</taxon>
        <taxon>Streptomyces albogriseolus group</taxon>
    </lineage>
</organism>
<dbReference type="EMBL" id="BAAAXF010000025">
    <property type="protein sequence ID" value="GAA3496692.1"/>
    <property type="molecule type" value="Genomic_DNA"/>
</dbReference>
<feature type="region of interest" description="Disordered" evidence="1">
    <location>
        <begin position="62"/>
        <end position="89"/>
    </location>
</feature>
<dbReference type="Proteomes" id="UP001501455">
    <property type="component" value="Unassembled WGS sequence"/>
</dbReference>
<name>A0ABP6TQE2_9ACTN</name>
<gene>
    <name evidence="2" type="ORF">GCM10019016_037930</name>
</gene>
<dbReference type="RefSeq" id="WP_345576855.1">
    <property type="nucleotide sequence ID" value="NZ_BAAAXF010000025.1"/>
</dbReference>
<accession>A0ABP6TQE2</accession>
<comment type="caution">
    <text evidence="2">The sequence shown here is derived from an EMBL/GenBank/DDBJ whole genome shotgun (WGS) entry which is preliminary data.</text>
</comment>
<evidence type="ECO:0000313" key="2">
    <source>
        <dbReference type="EMBL" id="GAA3496692.1"/>
    </source>
</evidence>
<evidence type="ECO:0000313" key="3">
    <source>
        <dbReference type="Proteomes" id="UP001501455"/>
    </source>
</evidence>
<proteinExistence type="predicted"/>
<evidence type="ECO:0000256" key="1">
    <source>
        <dbReference type="SAM" id="MobiDB-lite"/>
    </source>
</evidence>
<sequence>MAGPLRRAHLIAAFTTALTDPHPAARTGTVLSLPTHNPDLVTHTRQEVPAQQVASALEDRVRQLAARPAAPAAPTAIPRRPSAGPSRTH</sequence>
<feature type="compositionally biased region" description="Low complexity" evidence="1">
    <location>
        <begin position="63"/>
        <end position="83"/>
    </location>
</feature>
<reference evidence="3" key="1">
    <citation type="journal article" date="2019" name="Int. J. Syst. Evol. Microbiol.">
        <title>The Global Catalogue of Microorganisms (GCM) 10K type strain sequencing project: providing services to taxonomists for standard genome sequencing and annotation.</title>
        <authorList>
            <consortium name="The Broad Institute Genomics Platform"/>
            <consortium name="The Broad Institute Genome Sequencing Center for Infectious Disease"/>
            <person name="Wu L."/>
            <person name="Ma J."/>
        </authorList>
    </citation>
    <scope>NUCLEOTIDE SEQUENCE [LARGE SCALE GENOMIC DNA]</scope>
    <source>
        <strain evidence="3">JCM 4816</strain>
    </source>
</reference>